<reference evidence="1 2" key="1">
    <citation type="journal article" date="2023" name="Arcadia Sci">
        <title>De novo assembly of a long-read Amblyomma americanum tick genome.</title>
        <authorList>
            <person name="Chou S."/>
            <person name="Poskanzer K.E."/>
            <person name="Rollins M."/>
            <person name="Thuy-Boun P.S."/>
        </authorList>
    </citation>
    <scope>NUCLEOTIDE SEQUENCE [LARGE SCALE GENOMIC DNA]</scope>
    <source>
        <strain evidence="1">F_SG_1</strain>
        <tissue evidence="1">Salivary glands</tissue>
    </source>
</reference>
<gene>
    <name evidence="1" type="ORF">V5799_020100</name>
</gene>
<proteinExistence type="predicted"/>
<keyword evidence="2" id="KW-1185">Reference proteome</keyword>
<comment type="caution">
    <text evidence="1">The sequence shown here is derived from an EMBL/GenBank/DDBJ whole genome shotgun (WGS) entry which is preliminary data.</text>
</comment>
<dbReference type="Proteomes" id="UP001321473">
    <property type="component" value="Unassembled WGS sequence"/>
</dbReference>
<name>A0AAQ4EUU8_AMBAM</name>
<dbReference type="AlphaFoldDB" id="A0AAQ4EUU8"/>
<sequence>MEKIASAHAATAVPESVFQQPPLLNPFVVELPGELHIRRPEDWKFWFTRCVRYRVISGLQKQDGETQVNTVIYATGRESEDVLASLRLTDAQKRDYDAASRAFTKHVVLRMNVMYDRDKFNKRMQEAPETVDTFVTDLY</sequence>
<accession>A0AAQ4EUU8</accession>
<evidence type="ECO:0000313" key="1">
    <source>
        <dbReference type="EMBL" id="KAK8778559.1"/>
    </source>
</evidence>
<evidence type="ECO:0000313" key="2">
    <source>
        <dbReference type="Proteomes" id="UP001321473"/>
    </source>
</evidence>
<organism evidence="1 2">
    <name type="scientific">Amblyomma americanum</name>
    <name type="common">Lone star tick</name>
    <dbReference type="NCBI Taxonomy" id="6943"/>
    <lineage>
        <taxon>Eukaryota</taxon>
        <taxon>Metazoa</taxon>
        <taxon>Ecdysozoa</taxon>
        <taxon>Arthropoda</taxon>
        <taxon>Chelicerata</taxon>
        <taxon>Arachnida</taxon>
        <taxon>Acari</taxon>
        <taxon>Parasitiformes</taxon>
        <taxon>Ixodida</taxon>
        <taxon>Ixodoidea</taxon>
        <taxon>Ixodidae</taxon>
        <taxon>Amblyomminae</taxon>
        <taxon>Amblyomma</taxon>
    </lineage>
</organism>
<dbReference type="EMBL" id="JARKHS020010617">
    <property type="protein sequence ID" value="KAK8778559.1"/>
    <property type="molecule type" value="Genomic_DNA"/>
</dbReference>
<protein>
    <submittedName>
        <fullName evidence="1">Uncharacterized protein</fullName>
    </submittedName>
</protein>